<dbReference type="InParanoid" id="L2GV32"/>
<comment type="similarity">
    <text evidence="2 6">Belongs to the DP1 family.</text>
</comment>
<keyword evidence="3 6" id="KW-0812">Transmembrane</keyword>
<dbReference type="GeneID" id="19879206"/>
<feature type="region of interest" description="Disordered" evidence="7">
    <location>
        <begin position="185"/>
        <end position="206"/>
    </location>
</feature>
<evidence type="ECO:0000256" key="5">
    <source>
        <dbReference type="ARBA" id="ARBA00023136"/>
    </source>
</evidence>
<dbReference type="GO" id="GO:0016020">
    <property type="term" value="C:membrane"/>
    <property type="evidence" value="ECO:0007669"/>
    <property type="project" value="UniProtKB-SubCell"/>
</dbReference>
<protein>
    <recommendedName>
        <fullName evidence="6">Protein YOP1</fullName>
    </recommendedName>
</protein>
<feature type="transmembrane region" description="Helical" evidence="6">
    <location>
        <begin position="35"/>
        <end position="57"/>
    </location>
</feature>
<dbReference type="Pfam" id="PF03134">
    <property type="entry name" value="TB2_DP1_HVA22"/>
    <property type="match status" value="1"/>
</dbReference>
<evidence type="ECO:0000256" key="1">
    <source>
        <dbReference type="ARBA" id="ARBA00004141"/>
    </source>
</evidence>
<evidence type="ECO:0000313" key="9">
    <source>
        <dbReference type="Proteomes" id="UP000011081"/>
    </source>
</evidence>
<proteinExistence type="inferred from homology"/>
<dbReference type="EMBL" id="GL877422">
    <property type="protein sequence ID" value="ELA47227.1"/>
    <property type="molecule type" value="Genomic_DNA"/>
</dbReference>
<dbReference type="RefSeq" id="XP_008074345.1">
    <property type="nucleotide sequence ID" value="XM_008076154.1"/>
</dbReference>
<name>L2GV32_VAVCU</name>
<accession>L2GV32</accession>
<feature type="transmembrane region" description="Helical" evidence="6">
    <location>
        <begin position="6"/>
        <end position="23"/>
    </location>
</feature>
<dbReference type="PANTHER" id="PTHR12300">
    <property type="entry name" value="HVA22-LIKE PROTEINS"/>
    <property type="match status" value="1"/>
</dbReference>
<dbReference type="OrthoDB" id="434647at2759"/>
<evidence type="ECO:0000256" key="6">
    <source>
        <dbReference type="RuleBase" id="RU362006"/>
    </source>
</evidence>
<sequence>MLGKVIVNITTVLLVLNNCYGYFKDRKNKHFRYYFLILCLFLVFDSLFSYVTNFIPFFQIVKFAFIVWLSLPMFNGPMFIYNFYMKKIFVRFEADIDLQLETARKRFVETFVERLNQAYGKCYQYNEKLLGYNDRSNERTSAAEPGPKEVGDELMSNARSEALENIKDAIDKTSFVQKENLDKLNSNASSTDVGKEGGLGKFIDRNEGNYDVDEEVGAGKKYEDS</sequence>
<dbReference type="InterPro" id="IPR004345">
    <property type="entry name" value="TB2_DP1_HVA22"/>
</dbReference>
<evidence type="ECO:0000256" key="4">
    <source>
        <dbReference type="ARBA" id="ARBA00022989"/>
    </source>
</evidence>
<evidence type="ECO:0000256" key="7">
    <source>
        <dbReference type="SAM" id="MobiDB-lite"/>
    </source>
</evidence>
<keyword evidence="5 6" id="KW-0472">Membrane</keyword>
<feature type="transmembrane region" description="Helical" evidence="6">
    <location>
        <begin position="63"/>
        <end position="84"/>
    </location>
</feature>
<gene>
    <name evidence="8" type="ORF">VCUG_01327</name>
</gene>
<dbReference type="PANTHER" id="PTHR12300:SF161">
    <property type="entry name" value="RECEPTOR EXPRESSION-ENHANCING PROTEIN"/>
    <property type="match status" value="1"/>
</dbReference>
<reference evidence="9" key="1">
    <citation type="submission" date="2011-03" db="EMBL/GenBank/DDBJ databases">
        <title>The genome sequence of Vavraia culicis strain floridensis.</title>
        <authorList>
            <consortium name="The Broad Institute Genome Sequencing Platform"/>
            <person name="Cuomo C."/>
            <person name="Becnel J."/>
            <person name="Sanscrainte N."/>
            <person name="Young S.K."/>
            <person name="Zeng Q."/>
            <person name="Gargeya S."/>
            <person name="Fitzgerald M."/>
            <person name="Haas B."/>
            <person name="Abouelleil A."/>
            <person name="Alvarado L."/>
            <person name="Arachchi H.M."/>
            <person name="Berlin A."/>
            <person name="Chapman S.B."/>
            <person name="Gearin G."/>
            <person name="Goldberg J."/>
            <person name="Griggs A."/>
            <person name="Gujja S."/>
            <person name="Hansen M."/>
            <person name="Heiman D."/>
            <person name="Howarth C."/>
            <person name="Larimer J."/>
            <person name="Lui A."/>
            <person name="MacDonald P.J.P."/>
            <person name="McCowen C."/>
            <person name="Montmayeur A."/>
            <person name="Murphy C."/>
            <person name="Neiman D."/>
            <person name="Pearson M."/>
            <person name="Priest M."/>
            <person name="Roberts A."/>
            <person name="Saif S."/>
            <person name="Shea T."/>
            <person name="Sisk P."/>
            <person name="Stolte C."/>
            <person name="Sykes S."/>
            <person name="Wortman J."/>
            <person name="Nusbaum C."/>
            <person name="Birren B."/>
        </authorList>
    </citation>
    <scope>NUCLEOTIDE SEQUENCE [LARGE SCALE GENOMIC DNA]</scope>
    <source>
        <strain evidence="9">floridensis</strain>
    </source>
</reference>
<dbReference type="Proteomes" id="UP000011081">
    <property type="component" value="Unassembled WGS sequence"/>
</dbReference>
<evidence type="ECO:0000256" key="2">
    <source>
        <dbReference type="ARBA" id="ARBA00008573"/>
    </source>
</evidence>
<evidence type="ECO:0000256" key="3">
    <source>
        <dbReference type="ARBA" id="ARBA00022692"/>
    </source>
</evidence>
<dbReference type="HOGENOM" id="CLU_1230725_0_0_1"/>
<comment type="subcellular location">
    <subcellularLocation>
        <location evidence="1 6">Membrane</location>
        <topology evidence="1 6">Multi-pass membrane protein</topology>
    </subcellularLocation>
</comment>
<keyword evidence="4 6" id="KW-1133">Transmembrane helix</keyword>
<keyword evidence="9" id="KW-1185">Reference proteome</keyword>
<organism evidence="8 9">
    <name type="scientific">Vavraia culicis (isolate floridensis)</name>
    <name type="common">Microsporidian parasite</name>
    <dbReference type="NCBI Taxonomy" id="948595"/>
    <lineage>
        <taxon>Eukaryota</taxon>
        <taxon>Fungi</taxon>
        <taxon>Fungi incertae sedis</taxon>
        <taxon>Microsporidia</taxon>
        <taxon>Pleistophoridae</taxon>
        <taxon>Vavraia</taxon>
    </lineage>
</organism>
<dbReference type="OMA" id="NNCYGYF"/>
<dbReference type="VEuPathDB" id="MicrosporidiaDB:VCUG_01327"/>
<dbReference type="STRING" id="948595.L2GV32"/>
<evidence type="ECO:0000313" key="8">
    <source>
        <dbReference type="EMBL" id="ELA47227.1"/>
    </source>
</evidence>
<dbReference type="AlphaFoldDB" id="L2GV32"/>
<comment type="caution">
    <text evidence="6">Lacks conserved residue(s) required for the propagation of feature annotation.</text>
</comment>